<name>A0A1Q6A096_9SPHI</name>
<evidence type="ECO:0000313" key="1">
    <source>
        <dbReference type="EMBL" id="OKS87426.1"/>
    </source>
</evidence>
<dbReference type="STRING" id="1302689.RG47T_2887"/>
<accession>A0A1Q6A096</accession>
<protein>
    <submittedName>
        <fullName evidence="1">Uncharacterized protein</fullName>
    </submittedName>
</protein>
<dbReference type="Proteomes" id="UP000186720">
    <property type="component" value="Unassembled WGS sequence"/>
</dbReference>
<comment type="caution">
    <text evidence="1">The sequence shown here is derived from an EMBL/GenBank/DDBJ whole genome shotgun (WGS) entry which is preliminary data.</text>
</comment>
<dbReference type="EMBL" id="MPPL01000001">
    <property type="protein sequence ID" value="OKS87426.1"/>
    <property type="molecule type" value="Genomic_DNA"/>
</dbReference>
<gene>
    <name evidence="1" type="ORF">RG47T_2887</name>
</gene>
<reference evidence="1 2" key="1">
    <citation type="submission" date="2016-11" db="EMBL/GenBank/DDBJ databases">
        <title>Whole Genome Sequencing of Mucilaginibacter polytrichastri RG4-7(T) isolated from the moss sample.</title>
        <authorList>
            <person name="Li Y."/>
        </authorList>
    </citation>
    <scope>NUCLEOTIDE SEQUENCE [LARGE SCALE GENOMIC DNA]</scope>
    <source>
        <strain evidence="1 2">RG4-7</strain>
    </source>
</reference>
<proteinExistence type="predicted"/>
<dbReference type="AlphaFoldDB" id="A0A1Q6A096"/>
<sequence>MKNQPNTIPALLIEKETISRLDLGSIVYTEPDLIEAQFQSEAKNNSLTITATSTY</sequence>
<evidence type="ECO:0000313" key="2">
    <source>
        <dbReference type="Proteomes" id="UP000186720"/>
    </source>
</evidence>
<keyword evidence="2" id="KW-1185">Reference proteome</keyword>
<organism evidence="1 2">
    <name type="scientific">Mucilaginibacter polytrichastri</name>
    <dbReference type="NCBI Taxonomy" id="1302689"/>
    <lineage>
        <taxon>Bacteria</taxon>
        <taxon>Pseudomonadati</taxon>
        <taxon>Bacteroidota</taxon>
        <taxon>Sphingobacteriia</taxon>
        <taxon>Sphingobacteriales</taxon>
        <taxon>Sphingobacteriaceae</taxon>
        <taxon>Mucilaginibacter</taxon>
    </lineage>
</organism>
<dbReference type="RefSeq" id="WP_171972532.1">
    <property type="nucleotide sequence ID" value="NZ_FPAM01000006.1"/>
</dbReference>